<name>A0ABZ1TME2_STRVG</name>
<dbReference type="Proteomes" id="UP001432039">
    <property type="component" value="Chromosome"/>
</dbReference>
<evidence type="ECO:0000313" key="3">
    <source>
        <dbReference type="Proteomes" id="UP001432039"/>
    </source>
</evidence>
<proteinExistence type="predicted"/>
<keyword evidence="3" id="KW-1185">Reference proteome</keyword>
<organism evidence="2 3">
    <name type="scientific">Streptomyces virginiae</name>
    <name type="common">Streptomyces cinnamonensis</name>
    <dbReference type="NCBI Taxonomy" id="1961"/>
    <lineage>
        <taxon>Bacteria</taxon>
        <taxon>Bacillati</taxon>
        <taxon>Actinomycetota</taxon>
        <taxon>Actinomycetes</taxon>
        <taxon>Kitasatosporales</taxon>
        <taxon>Streptomycetaceae</taxon>
        <taxon>Streptomyces</taxon>
    </lineage>
</organism>
<protein>
    <recommendedName>
        <fullName evidence="4">Peptidase S33 tripeptidyl aminopeptidase-like C-terminal domain-containing protein</fullName>
    </recommendedName>
</protein>
<dbReference type="EMBL" id="CP108090">
    <property type="protein sequence ID" value="WUQ16043.1"/>
    <property type="molecule type" value="Genomic_DNA"/>
</dbReference>
<feature type="region of interest" description="Disordered" evidence="1">
    <location>
        <begin position="92"/>
        <end position="178"/>
    </location>
</feature>
<gene>
    <name evidence="2" type="ORF">OG517_34085</name>
</gene>
<evidence type="ECO:0008006" key="4">
    <source>
        <dbReference type="Google" id="ProtNLM"/>
    </source>
</evidence>
<evidence type="ECO:0000256" key="1">
    <source>
        <dbReference type="SAM" id="MobiDB-lite"/>
    </source>
</evidence>
<dbReference type="RefSeq" id="WP_328964386.1">
    <property type="nucleotide sequence ID" value="NZ_CP108090.1"/>
</dbReference>
<sequence length="178" mass="18706">MPQHAARSDPGGDTFDDIAFLVESGLNKDRDQIALGRHGNLYDLPNLACPQLDLSACNTSENAADFADLQRVATAGPGPAPIVSGAFDVTTGSSGAKDVARDPSRPTAVQIPGIGHGWSRSRGAHDVSPTAPDTDCVDGLEPNRSGSSRNDQEGRWHSTLHPVGAAPHDGSWPRRPAW</sequence>
<reference evidence="2" key="1">
    <citation type="submission" date="2022-10" db="EMBL/GenBank/DDBJ databases">
        <title>The complete genomes of actinobacterial strains from the NBC collection.</title>
        <authorList>
            <person name="Joergensen T.S."/>
            <person name="Alvarez Arevalo M."/>
            <person name="Sterndorff E.B."/>
            <person name="Faurdal D."/>
            <person name="Vuksanovic O."/>
            <person name="Mourched A.-S."/>
            <person name="Charusanti P."/>
            <person name="Shaw S."/>
            <person name="Blin K."/>
            <person name="Weber T."/>
        </authorList>
    </citation>
    <scope>NUCLEOTIDE SEQUENCE</scope>
    <source>
        <strain evidence="2">NBC_00248</strain>
    </source>
</reference>
<evidence type="ECO:0000313" key="2">
    <source>
        <dbReference type="EMBL" id="WUQ16043.1"/>
    </source>
</evidence>
<accession>A0ABZ1TME2</accession>